<accession>A0A679J8U0</accession>
<gene>
    <name evidence="2" type="ORF">VVAX_03586</name>
</gene>
<evidence type="ECO:0000256" key="1">
    <source>
        <dbReference type="SAM" id="MobiDB-lite"/>
    </source>
</evidence>
<dbReference type="EMBL" id="LR743507">
    <property type="protein sequence ID" value="CAA2106111.1"/>
    <property type="molecule type" value="Genomic_DNA"/>
</dbReference>
<reference evidence="2" key="1">
    <citation type="submission" date="2019-12" db="EMBL/GenBank/DDBJ databases">
        <authorList>
            <person name="Cremers G."/>
        </authorList>
    </citation>
    <scope>NUCLEOTIDE SEQUENCE</scope>
    <source>
        <strain evidence="2">Vvax</strain>
    </source>
</reference>
<dbReference type="RefSeq" id="WP_339091163.1">
    <property type="nucleotide sequence ID" value="NZ_LR743507.1"/>
</dbReference>
<feature type="region of interest" description="Disordered" evidence="1">
    <location>
        <begin position="200"/>
        <end position="235"/>
    </location>
</feature>
<dbReference type="InterPro" id="IPR007499">
    <property type="entry name" value="ERF_bacteria_virus"/>
</dbReference>
<protein>
    <recommendedName>
        <fullName evidence="3">ERF family protein</fullName>
    </recommendedName>
</protein>
<evidence type="ECO:0008006" key="3">
    <source>
        <dbReference type="Google" id="ProtNLM"/>
    </source>
</evidence>
<sequence>MNATSTAEHEVLELETIDRTASAPVPAVQQGGALASSMPESSPFGMMLIALGRGASLDLVESAMKLQERWEANEARKAFVKAMADFKAEPLEIFKRKQVGYTTDKGGFVGYKHAELSHITDVVVPAMARHGLSHRWDLQQGSGRIVVTCTITHRLGHSESVSLDGAPDNSGKKNGIQQVASTITYLQRYTLLAATGLATKDDADDDGRSASGDDGQDAQQQRASAPPPPAGPTCWPADLFAQRLPEWRAAIAAGRAKADQVIAKARTKYPLSDEQITAIRAPASGGAPGPTYAQVADQLHKAVDEDALNVAADLIKAVADATHRTDLNALYDKRRAELNA</sequence>
<organism evidence="2">
    <name type="scientific">Variovorax paradoxus</name>
    <dbReference type="NCBI Taxonomy" id="34073"/>
    <lineage>
        <taxon>Bacteria</taxon>
        <taxon>Pseudomonadati</taxon>
        <taxon>Pseudomonadota</taxon>
        <taxon>Betaproteobacteria</taxon>
        <taxon>Burkholderiales</taxon>
        <taxon>Comamonadaceae</taxon>
        <taxon>Variovorax</taxon>
    </lineage>
</organism>
<name>A0A679J8U0_VARPD</name>
<proteinExistence type="predicted"/>
<feature type="compositionally biased region" description="Low complexity" evidence="1">
    <location>
        <begin position="209"/>
        <end position="224"/>
    </location>
</feature>
<evidence type="ECO:0000313" key="2">
    <source>
        <dbReference type="EMBL" id="CAA2106111.1"/>
    </source>
</evidence>
<dbReference type="AlphaFoldDB" id="A0A679J8U0"/>
<dbReference type="Pfam" id="PF04404">
    <property type="entry name" value="ERF"/>
    <property type="match status" value="1"/>
</dbReference>